<feature type="transmembrane region" description="Helical" evidence="13">
    <location>
        <begin position="417"/>
        <end position="437"/>
    </location>
</feature>
<dbReference type="GO" id="GO:0120547">
    <property type="term" value="F:heme A synthase activity"/>
    <property type="evidence" value="ECO:0007669"/>
    <property type="project" value="UniProtKB-EC"/>
</dbReference>
<dbReference type="InterPro" id="IPR023754">
    <property type="entry name" value="HemeA_Synthase_type2"/>
</dbReference>
<protein>
    <submittedName>
        <fullName evidence="14">Uncharacterized protein</fullName>
    </submittedName>
</protein>
<evidence type="ECO:0000256" key="6">
    <source>
        <dbReference type="ARBA" id="ARBA00023002"/>
    </source>
</evidence>
<dbReference type="OrthoDB" id="1726137at2759"/>
<feature type="region of interest" description="Disordered" evidence="12">
    <location>
        <begin position="493"/>
        <end position="518"/>
    </location>
</feature>
<dbReference type="PANTHER" id="PTHR23289:SF2">
    <property type="entry name" value="CYTOCHROME C OXIDASE ASSEMBLY PROTEIN COX15 HOMOLOG"/>
    <property type="match status" value="1"/>
</dbReference>
<sequence length="518" mass="57232">MSSLLPGLRRAAPRLSRDFFICRQCTKQASPLGRLRLPITSKISRTIRFSSSSAAFPEWKEGASRRISPLKALSQSILSDSKSQAKKQFFPAVTAKPVAYWLLASAASVFGIVVFGGLTRLTESGLSITEWKPVTGSLPPLSPADWDSEFEKYRASPEFKLLNPHMTLEEFKKIYFMEWGHRLWGRFVGLSFVIPAIYFVARRKVSANMSIRLLGISGLIGVQGALGWWMVKSGLKDDLFAPGSHPRVSQYRLTAHLGTAFICYTAMLWNGLAILRTRSLLTNAERAHAQLLNLSSGTLSIFRKSVAGLALLIFVTAMSGGLVAGLDAGMIYNEFPRMGVGLTPPKAELFDKFYSRKEDGSDIWWRNMLENPSLVQLDHRILATTTFTAILSLWAYSRFNPRVRAALPINCRKGMLGVVHLVFLQAALGISTLIYLVPTHLAATHQAGSLALLTGALVLGSRTWIPTRTWGLIQNNLKTTALNTHARRAIEHGAKRTKPVALKPQLNSMSKRGPSRKA</sequence>
<evidence type="ECO:0000256" key="2">
    <source>
        <dbReference type="ARBA" id="ARBA00004141"/>
    </source>
</evidence>
<comment type="subcellular location">
    <subcellularLocation>
        <location evidence="2">Membrane</location>
        <topology evidence="2">Multi-pass membrane protein</topology>
    </subcellularLocation>
</comment>
<keyword evidence="7" id="KW-0408">Iron</keyword>
<feature type="transmembrane region" description="Helical" evidence="13">
    <location>
        <begin position="377"/>
        <end position="396"/>
    </location>
</feature>
<reference evidence="14" key="1">
    <citation type="submission" date="2021-07" db="EMBL/GenBank/DDBJ databases">
        <authorList>
            <person name="Durling M."/>
        </authorList>
    </citation>
    <scope>NUCLEOTIDE SEQUENCE</scope>
</reference>
<evidence type="ECO:0000256" key="10">
    <source>
        <dbReference type="ARBA" id="ARBA00044501"/>
    </source>
</evidence>
<dbReference type="GO" id="GO:0006784">
    <property type="term" value="P:heme A biosynthetic process"/>
    <property type="evidence" value="ECO:0007669"/>
    <property type="project" value="InterPro"/>
</dbReference>
<keyword evidence="4" id="KW-0479">Metal-binding</keyword>
<keyword evidence="3 13" id="KW-0812">Transmembrane</keyword>
<proteinExistence type="inferred from homology"/>
<feature type="transmembrane region" description="Helical" evidence="13">
    <location>
        <begin position="443"/>
        <end position="465"/>
    </location>
</feature>
<organism evidence="14 15">
    <name type="scientific">Hymenoscyphus fraxineus</name>
    <dbReference type="NCBI Taxonomy" id="746836"/>
    <lineage>
        <taxon>Eukaryota</taxon>
        <taxon>Fungi</taxon>
        <taxon>Dikarya</taxon>
        <taxon>Ascomycota</taxon>
        <taxon>Pezizomycotina</taxon>
        <taxon>Leotiomycetes</taxon>
        <taxon>Helotiales</taxon>
        <taxon>Helotiaceae</taxon>
        <taxon>Hymenoscyphus</taxon>
    </lineage>
</organism>
<dbReference type="InterPro" id="IPR003780">
    <property type="entry name" value="COX15/CtaA_fam"/>
</dbReference>
<feature type="transmembrane region" description="Helical" evidence="13">
    <location>
        <begin position="98"/>
        <end position="118"/>
    </location>
</feature>
<accession>A0A9N9KX32</accession>
<dbReference type="HAMAP" id="MF_01665">
    <property type="entry name" value="HemeA_synth_type2"/>
    <property type="match status" value="1"/>
</dbReference>
<feature type="transmembrane region" description="Helical" evidence="13">
    <location>
        <begin position="213"/>
        <end position="231"/>
    </location>
</feature>
<dbReference type="GO" id="GO:0005743">
    <property type="term" value="C:mitochondrial inner membrane"/>
    <property type="evidence" value="ECO:0007669"/>
    <property type="project" value="TreeGrafter"/>
</dbReference>
<evidence type="ECO:0000313" key="14">
    <source>
        <dbReference type="EMBL" id="CAG8953582.1"/>
    </source>
</evidence>
<dbReference type="AlphaFoldDB" id="A0A9N9KX32"/>
<name>A0A9N9KX32_9HELO</name>
<evidence type="ECO:0000256" key="1">
    <source>
        <dbReference type="ARBA" id="ARBA00001970"/>
    </source>
</evidence>
<dbReference type="Pfam" id="PF02628">
    <property type="entry name" value="COX15-CtaA"/>
    <property type="match status" value="1"/>
</dbReference>
<evidence type="ECO:0000256" key="3">
    <source>
        <dbReference type="ARBA" id="ARBA00022692"/>
    </source>
</evidence>
<dbReference type="PANTHER" id="PTHR23289">
    <property type="entry name" value="CYTOCHROME C OXIDASE ASSEMBLY PROTEIN COX15"/>
    <property type="match status" value="1"/>
</dbReference>
<evidence type="ECO:0000313" key="15">
    <source>
        <dbReference type="Proteomes" id="UP000696280"/>
    </source>
</evidence>
<dbReference type="EMBL" id="CAJVRL010000051">
    <property type="protein sequence ID" value="CAG8953582.1"/>
    <property type="molecule type" value="Genomic_DNA"/>
</dbReference>
<dbReference type="GO" id="GO:0046872">
    <property type="term" value="F:metal ion binding"/>
    <property type="evidence" value="ECO:0007669"/>
    <property type="project" value="UniProtKB-KW"/>
</dbReference>
<evidence type="ECO:0000256" key="7">
    <source>
        <dbReference type="ARBA" id="ARBA00023004"/>
    </source>
</evidence>
<evidence type="ECO:0000256" key="5">
    <source>
        <dbReference type="ARBA" id="ARBA00022989"/>
    </source>
</evidence>
<keyword evidence="5 13" id="KW-1133">Transmembrane helix</keyword>
<evidence type="ECO:0000256" key="11">
    <source>
        <dbReference type="ARBA" id="ARBA00048044"/>
    </source>
</evidence>
<comment type="cofactor">
    <cofactor evidence="1">
        <name>heme b</name>
        <dbReference type="ChEBI" id="CHEBI:60344"/>
    </cofactor>
</comment>
<keyword evidence="9 13" id="KW-0472">Membrane</keyword>
<gene>
    <name evidence="14" type="ORF">HYFRA_00010041</name>
</gene>
<evidence type="ECO:0000256" key="12">
    <source>
        <dbReference type="SAM" id="MobiDB-lite"/>
    </source>
</evidence>
<comment type="pathway">
    <text evidence="10">Porphyrin-containing compound metabolism; heme A biosynthesis; heme A from heme O: step 1/1.</text>
</comment>
<feature type="transmembrane region" description="Helical" evidence="13">
    <location>
        <begin position="251"/>
        <end position="275"/>
    </location>
</feature>
<evidence type="ECO:0000256" key="9">
    <source>
        <dbReference type="ARBA" id="ARBA00023136"/>
    </source>
</evidence>
<dbReference type="Proteomes" id="UP000696280">
    <property type="component" value="Unassembled WGS sequence"/>
</dbReference>
<comment type="catalytic activity">
    <reaction evidence="11">
        <text>Fe(II)-heme o + 2 A + H2O = Fe(II)-heme a + 2 AH2</text>
        <dbReference type="Rhea" id="RHEA:63388"/>
        <dbReference type="ChEBI" id="CHEBI:13193"/>
        <dbReference type="ChEBI" id="CHEBI:15377"/>
        <dbReference type="ChEBI" id="CHEBI:17499"/>
        <dbReference type="ChEBI" id="CHEBI:60530"/>
        <dbReference type="ChEBI" id="CHEBI:61715"/>
        <dbReference type="EC" id="1.17.99.9"/>
    </reaction>
    <physiologicalReaction direction="left-to-right" evidence="11">
        <dbReference type="Rhea" id="RHEA:63389"/>
    </physiologicalReaction>
</comment>
<feature type="transmembrane region" description="Helical" evidence="13">
    <location>
        <begin position="309"/>
        <end position="332"/>
    </location>
</feature>
<dbReference type="GO" id="GO:0016653">
    <property type="term" value="F:oxidoreductase activity, acting on NAD(P)H, heme protein as acceptor"/>
    <property type="evidence" value="ECO:0007669"/>
    <property type="project" value="TreeGrafter"/>
</dbReference>
<keyword evidence="15" id="KW-1185">Reference proteome</keyword>
<evidence type="ECO:0000256" key="8">
    <source>
        <dbReference type="ARBA" id="ARBA00023133"/>
    </source>
</evidence>
<evidence type="ECO:0000256" key="4">
    <source>
        <dbReference type="ARBA" id="ARBA00022723"/>
    </source>
</evidence>
<evidence type="ECO:0000256" key="13">
    <source>
        <dbReference type="SAM" id="Phobius"/>
    </source>
</evidence>
<comment type="caution">
    <text evidence="14">The sequence shown here is derived from an EMBL/GenBank/DDBJ whole genome shotgun (WGS) entry which is preliminary data.</text>
</comment>
<feature type="transmembrane region" description="Helical" evidence="13">
    <location>
        <begin position="183"/>
        <end position="201"/>
    </location>
</feature>
<keyword evidence="6" id="KW-0560">Oxidoreductase</keyword>
<keyword evidence="8" id="KW-0350">Heme biosynthesis</keyword>